<evidence type="ECO:0000313" key="1">
    <source>
        <dbReference type="EMBL" id="THG93264.1"/>
    </source>
</evidence>
<dbReference type="AlphaFoldDB" id="A0A4S4K680"/>
<comment type="caution">
    <text evidence="1">The sequence shown here is derived from an EMBL/GenBank/DDBJ whole genome shotgun (WGS) entry which is preliminary data.</text>
</comment>
<dbReference type="PANTHER" id="PTHR14187:SF5">
    <property type="entry name" value="HEAT SHOCK 70 KDA PROTEIN 12A"/>
    <property type="match status" value="1"/>
</dbReference>
<gene>
    <name evidence="1" type="ORF">EW026_g7931</name>
</gene>
<proteinExistence type="predicted"/>
<sequence>MSLKPFTGAFRKLVLAFDVGTTYSGIGYAILDPGEVPRIQGVTRFPGQENGDFKIPTILWYSQDGTVRAAGAEARDPGMALLAEDEELVFTEWFKLHLRPDSMQDDSNLKRTPLPLGKTVIEVFETHPNGDSLWNSVEGRIEFILSHPNGWEGSQQGKMRQATIAAGLIPDNAAGHARIHFVTEGEASMHYCVDNGLATGAITDGQSVVIIDAGGGTVDLSTYVFTTMTPMTVEEIAPPDCILQGSTRVNIRAEAFLRSKLGSSRYSNDEDVKSMLEAFEKSAKPTFKDVKDRSFIKFGSMRDRDADFGIRSGQLTIEGTDVAQFFEPSIQAIIGSVRKQYQASSITPQQMAFLVGGFAASPWLFYRLKDILSTMGLQLSRPDNHTIICYRGGLKQPKWTDKEKDLFSTLCTIRADTSRVVKYKRQGTRGNYFQQDYKILLLCGLTEMKAQLSWIEQGVEKRGPAEIVYDDDPSAVC</sequence>
<dbReference type="SUPFAM" id="SSF53067">
    <property type="entry name" value="Actin-like ATPase domain"/>
    <property type="match status" value="2"/>
</dbReference>
<dbReference type="InterPro" id="IPR043129">
    <property type="entry name" value="ATPase_NBD"/>
</dbReference>
<dbReference type="PANTHER" id="PTHR14187">
    <property type="entry name" value="ALPHA KINASE/ELONGATION FACTOR 2 KINASE"/>
    <property type="match status" value="1"/>
</dbReference>
<accession>A0A4S4K680</accession>
<dbReference type="Proteomes" id="UP000309038">
    <property type="component" value="Unassembled WGS sequence"/>
</dbReference>
<dbReference type="EMBL" id="SGPJ01000715">
    <property type="protein sequence ID" value="THG93264.1"/>
    <property type="molecule type" value="Genomic_DNA"/>
</dbReference>
<dbReference type="Gene3D" id="3.90.640.10">
    <property type="entry name" value="Actin, Chain A, domain 4"/>
    <property type="match status" value="1"/>
</dbReference>
<evidence type="ECO:0000313" key="2">
    <source>
        <dbReference type="Proteomes" id="UP000309038"/>
    </source>
</evidence>
<protein>
    <submittedName>
        <fullName evidence="1">Uncharacterized protein</fullName>
    </submittedName>
</protein>
<dbReference type="CDD" id="cd10170">
    <property type="entry name" value="ASKHA_NBD_HSP70"/>
    <property type="match status" value="1"/>
</dbReference>
<keyword evidence="2" id="KW-1185">Reference proteome</keyword>
<dbReference type="Gene3D" id="3.30.420.40">
    <property type="match status" value="2"/>
</dbReference>
<name>A0A4S4K680_9APHY</name>
<organism evidence="1 2">
    <name type="scientific">Hermanssonia centrifuga</name>
    <dbReference type="NCBI Taxonomy" id="98765"/>
    <lineage>
        <taxon>Eukaryota</taxon>
        <taxon>Fungi</taxon>
        <taxon>Dikarya</taxon>
        <taxon>Basidiomycota</taxon>
        <taxon>Agaricomycotina</taxon>
        <taxon>Agaricomycetes</taxon>
        <taxon>Polyporales</taxon>
        <taxon>Meruliaceae</taxon>
        <taxon>Hermanssonia</taxon>
    </lineage>
</organism>
<reference evidence="1 2" key="1">
    <citation type="submission" date="2019-02" db="EMBL/GenBank/DDBJ databases">
        <title>Genome sequencing of the rare red list fungi Phlebia centrifuga.</title>
        <authorList>
            <person name="Buettner E."/>
            <person name="Kellner H."/>
        </authorList>
    </citation>
    <scope>NUCLEOTIDE SEQUENCE [LARGE SCALE GENOMIC DNA]</scope>
    <source>
        <strain evidence="1 2">DSM 108282</strain>
    </source>
</reference>